<organism evidence="6 7">
    <name type="scientific">Oceanospirillum sediminis</name>
    <dbReference type="NCBI Taxonomy" id="2760088"/>
    <lineage>
        <taxon>Bacteria</taxon>
        <taxon>Pseudomonadati</taxon>
        <taxon>Pseudomonadota</taxon>
        <taxon>Gammaproteobacteria</taxon>
        <taxon>Oceanospirillales</taxon>
        <taxon>Oceanospirillaceae</taxon>
        <taxon>Oceanospirillum</taxon>
    </lineage>
</organism>
<evidence type="ECO:0000313" key="6">
    <source>
        <dbReference type="EMBL" id="MBB1485412.1"/>
    </source>
</evidence>
<protein>
    <submittedName>
        <fullName evidence="6">ATP-grasp domain-containing protein</fullName>
    </submittedName>
</protein>
<sequence>MQNPFVIVAHVPTDSVIKGFIPELKRRNQPLLLVTDQPERHQCYLESGLIKAEEIVAADVFNPIAILNVLTQYQINPAAVLTNSDHLQTAAAMVAAFYGLPAKDWQACYRAKNKLVMRQTIQDAGLDNVWFRPVYQREELQASDIPFPCIVKPVEGVASENVALVSNVQELQQHADRFWQKVPGQPLLLEEYLEGSLHTLETLGDGQQIQVMGSFETFLSEPPCFIELEQRFSREPARGVSEVLLAQLKALGVGFGTCHTEFVMTDKGPRLIEVNYRNIGDQSDFLMAQALGFNLFGAVIDLYMGHAAAELPSGSQSAYIYCQVAEQSGIIHQVPVAQQLEKEGCQISFEPLCKAGDFHQQDFSNRDYLSILRATGPSEQILMPVVQHFIQELKIQFTTDLSDTALNAEEAVA</sequence>
<evidence type="ECO:0000256" key="1">
    <source>
        <dbReference type="ARBA" id="ARBA00022598"/>
    </source>
</evidence>
<proteinExistence type="predicted"/>
<dbReference type="RefSeq" id="WP_182807194.1">
    <property type="nucleotide sequence ID" value="NZ_JACJFM010000002.1"/>
</dbReference>
<dbReference type="GO" id="GO:0005524">
    <property type="term" value="F:ATP binding"/>
    <property type="evidence" value="ECO:0007669"/>
    <property type="project" value="UniProtKB-UniRule"/>
</dbReference>
<evidence type="ECO:0000256" key="3">
    <source>
        <dbReference type="ARBA" id="ARBA00022840"/>
    </source>
</evidence>
<dbReference type="GO" id="GO:0016874">
    <property type="term" value="F:ligase activity"/>
    <property type="evidence" value="ECO:0007669"/>
    <property type="project" value="UniProtKB-KW"/>
</dbReference>
<dbReference type="PANTHER" id="PTHR43585">
    <property type="entry name" value="FUMIPYRROLE BIOSYNTHESIS PROTEIN C"/>
    <property type="match status" value="1"/>
</dbReference>
<dbReference type="Gene3D" id="3.30.470.20">
    <property type="entry name" value="ATP-grasp fold, B domain"/>
    <property type="match status" value="1"/>
</dbReference>
<dbReference type="AlphaFoldDB" id="A0A839ILJ9"/>
<keyword evidence="7" id="KW-1185">Reference proteome</keyword>
<evidence type="ECO:0000256" key="4">
    <source>
        <dbReference type="PROSITE-ProRule" id="PRU00409"/>
    </source>
</evidence>
<dbReference type="Proteomes" id="UP000565262">
    <property type="component" value="Unassembled WGS sequence"/>
</dbReference>
<keyword evidence="1" id="KW-0436">Ligase</keyword>
<dbReference type="Pfam" id="PF13535">
    <property type="entry name" value="ATP-grasp_4"/>
    <property type="match status" value="1"/>
</dbReference>
<reference evidence="6 7" key="1">
    <citation type="submission" date="2020-08" db="EMBL/GenBank/DDBJ databases">
        <title>Oceanospirillum sp. nov. isolated from marine sediment.</title>
        <authorList>
            <person name="Ji X."/>
        </authorList>
    </citation>
    <scope>NUCLEOTIDE SEQUENCE [LARGE SCALE GENOMIC DNA]</scope>
    <source>
        <strain evidence="6 7">D5</strain>
    </source>
</reference>
<accession>A0A839ILJ9</accession>
<feature type="domain" description="ATP-grasp" evidence="5">
    <location>
        <begin position="118"/>
        <end position="304"/>
    </location>
</feature>
<dbReference type="PROSITE" id="PS50975">
    <property type="entry name" value="ATP_GRASP"/>
    <property type="match status" value="1"/>
</dbReference>
<dbReference type="InterPro" id="IPR011761">
    <property type="entry name" value="ATP-grasp"/>
</dbReference>
<keyword evidence="2 4" id="KW-0547">Nucleotide-binding</keyword>
<dbReference type="SUPFAM" id="SSF56059">
    <property type="entry name" value="Glutathione synthetase ATP-binding domain-like"/>
    <property type="match status" value="1"/>
</dbReference>
<evidence type="ECO:0000256" key="2">
    <source>
        <dbReference type="ARBA" id="ARBA00022741"/>
    </source>
</evidence>
<comment type="caution">
    <text evidence="6">The sequence shown here is derived from an EMBL/GenBank/DDBJ whole genome shotgun (WGS) entry which is preliminary data.</text>
</comment>
<dbReference type="EMBL" id="JACJFM010000002">
    <property type="protein sequence ID" value="MBB1485412.1"/>
    <property type="molecule type" value="Genomic_DNA"/>
</dbReference>
<name>A0A839ILJ9_9GAMM</name>
<dbReference type="PANTHER" id="PTHR43585:SF2">
    <property type="entry name" value="ATP-GRASP ENZYME FSQD"/>
    <property type="match status" value="1"/>
</dbReference>
<evidence type="ECO:0000313" key="7">
    <source>
        <dbReference type="Proteomes" id="UP000565262"/>
    </source>
</evidence>
<evidence type="ECO:0000259" key="5">
    <source>
        <dbReference type="PROSITE" id="PS50975"/>
    </source>
</evidence>
<gene>
    <name evidence="6" type="ORF">H4O21_02160</name>
</gene>
<dbReference type="GO" id="GO:0046872">
    <property type="term" value="F:metal ion binding"/>
    <property type="evidence" value="ECO:0007669"/>
    <property type="project" value="InterPro"/>
</dbReference>
<dbReference type="InterPro" id="IPR052032">
    <property type="entry name" value="ATP-dep_AA_Ligase"/>
</dbReference>
<keyword evidence="3 4" id="KW-0067">ATP-binding</keyword>